<sequence>MSNFQFVFQKIVDLKSSEKTQAEWLLSNALSTLHTEEHTLEQLQASKAEWEQQMLLATQNGASLAEIQLFQHYIEHLYTKIEAKLIDVKKAQFAVYNSRHELGERLKDEKVWLKTKERAKQQFDHSLKLKEQNELDELATARFIMSAP</sequence>
<name>A0ABW4YME3_9BACL</name>
<evidence type="ECO:0000256" key="1">
    <source>
        <dbReference type="ARBA" id="ARBA00004413"/>
    </source>
</evidence>
<keyword evidence="5" id="KW-1003">Cell membrane</keyword>
<evidence type="ECO:0000256" key="8">
    <source>
        <dbReference type="ARBA" id="ARBA00022927"/>
    </source>
</evidence>
<proteinExistence type="inferred from homology"/>
<evidence type="ECO:0000256" key="11">
    <source>
        <dbReference type="SAM" id="Coils"/>
    </source>
</evidence>
<evidence type="ECO:0000256" key="10">
    <source>
        <dbReference type="ARBA" id="ARBA00023225"/>
    </source>
</evidence>
<dbReference type="RefSeq" id="WP_377773400.1">
    <property type="nucleotide sequence ID" value="NZ_JBHUHO010000032.1"/>
</dbReference>
<keyword evidence="4" id="KW-0813">Transport</keyword>
<keyword evidence="13" id="KW-1185">Reference proteome</keyword>
<reference evidence="13" key="1">
    <citation type="journal article" date="2019" name="Int. J. Syst. Evol. Microbiol.">
        <title>The Global Catalogue of Microorganisms (GCM) 10K type strain sequencing project: providing services to taxonomists for standard genome sequencing and annotation.</title>
        <authorList>
            <consortium name="The Broad Institute Genomics Platform"/>
            <consortium name="The Broad Institute Genome Sequencing Center for Infectious Disease"/>
            <person name="Wu L."/>
            <person name="Ma J."/>
        </authorList>
    </citation>
    <scope>NUCLEOTIDE SEQUENCE [LARGE SCALE GENOMIC DNA]</scope>
    <source>
        <strain evidence="13">GH52</strain>
    </source>
</reference>
<keyword evidence="9" id="KW-0472">Membrane</keyword>
<dbReference type="InterPro" id="IPR012823">
    <property type="entry name" value="Flagell_FliJ"/>
</dbReference>
<evidence type="ECO:0000256" key="2">
    <source>
        <dbReference type="ARBA" id="ARBA00010004"/>
    </source>
</evidence>
<evidence type="ECO:0000256" key="6">
    <source>
        <dbReference type="ARBA" id="ARBA00022500"/>
    </source>
</evidence>
<dbReference type="NCBIfam" id="TIGR02473">
    <property type="entry name" value="flagell_FliJ"/>
    <property type="match status" value="1"/>
</dbReference>
<evidence type="ECO:0000256" key="4">
    <source>
        <dbReference type="ARBA" id="ARBA00022448"/>
    </source>
</evidence>
<dbReference type="InterPro" id="IPR053716">
    <property type="entry name" value="Flag_assembly_chemotaxis_eff"/>
</dbReference>
<keyword evidence="7" id="KW-1005">Bacterial flagellum biogenesis</keyword>
<keyword evidence="8" id="KW-0653">Protein transport</keyword>
<organism evidence="12 13">
    <name type="scientific">Paenibacillus yanchengensis</name>
    <dbReference type="NCBI Taxonomy" id="2035833"/>
    <lineage>
        <taxon>Bacteria</taxon>
        <taxon>Bacillati</taxon>
        <taxon>Bacillota</taxon>
        <taxon>Bacilli</taxon>
        <taxon>Bacillales</taxon>
        <taxon>Paenibacillaceae</taxon>
        <taxon>Paenibacillus</taxon>
    </lineage>
</organism>
<keyword evidence="12" id="KW-0969">Cilium</keyword>
<evidence type="ECO:0000256" key="9">
    <source>
        <dbReference type="ARBA" id="ARBA00023136"/>
    </source>
</evidence>
<accession>A0ABW4YME3</accession>
<keyword evidence="12" id="KW-0966">Cell projection</keyword>
<comment type="similarity">
    <text evidence="2">Belongs to the FliJ family.</text>
</comment>
<keyword evidence="6" id="KW-0145">Chemotaxis</keyword>
<dbReference type="Gene3D" id="1.10.287.1700">
    <property type="match status" value="1"/>
</dbReference>
<evidence type="ECO:0000313" key="12">
    <source>
        <dbReference type="EMBL" id="MFD2116829.1"/>
    </source>
</evidence>
<dbReference type="Proteomes" id="UP001597362">
    <property type="component" value="Unassembled WGS sequence"/>
</dbReference>
<keyword evidence="12" id="KW-0282">Flagellum</keyword>
<evidence type="ECO:0000256" key="5">
    <source>
        <dbReference type="ARBA" id="ARBA00022475"/>
    </source>
</evidence>
<evidence type="ECO:0000256" key="7">
    <source>
        <dbReference type="ARBA" id="ARBA00022795"/>
    </source>
</evidence>
<protein>
    <recommendedName>
        <fullName evidence="3">Flagellar FliJ protein</fullName>
    </recommendedName>
</protein>
<comment type="caution">
    <text evidence="12">The sequence shown here is derived from an EMBL/GenBank/DDBJ whole genome shotgun (WGS) entry which is preliminary data.</text>
</comment>
<dbReference type="EMBL" id="JBHUHO010000032">
    <property type="protein sequence ID" value="MFD2116829.1"/>
    <property type="molecule type" value="Genomic_DNA"/>
</dbReference>
<keyword evidence="10" id="KW-1006">Bacterial flagellum protein export</keyword>
<feature type="coiled-coil region" evidence="11">
    <location>
        <begin position="33"/>
        <end position="60"/>
    </location>
</feature>
<dbReference type="Pfam" id="PF02050">
    <property type="entry name" value="FliJ"/>
    <property type="match status" value="1"/>
</dbReference>
<evidence type="ECO:0000313" key="13">
    <source>
        <dbReference type="Proteomes" id="UP001597362"/>
    </source>
</evidence>
<gene>
    <name evidence="12" type="primary">fliJ</name>
    <name evidence="12" type="ORF">ACFSJH_13965</name>
</gene>
<evidence type="ECO:0000256" key="3">
    <source>
        <dbReference type="ARBA" id="ARBA00020392"/>
    </source>
</evidence>
<comment type="subcellular location">
    <subcellularLocation>
        <location evidence="1">Cell membrane</location>
        <topology evidence="1">Peripheral membrane protein</topology>
        <orientation evidence="1">Cytoplasmic side</orientation>
    </subcellularLocation>
</comment>
<keyword evidence="11" id="KW-0175">Coiled coil</keyword>